<name>A0A1F4NQP8_UNCK3</name>
<dbReference type="Proteomes" id="UP000178085">
    <property type="component" value="Unassembled WGS sequence"/>
</dbReference>
<dbReference type="EMBL" id="METD01000001">
    <property type="protein sequence ID" value="OGB73608.1"/>
    <property type="molecule type" value="Genomic_DNA"/>
</dbReference>
<protein>
    <submittedName>
        <fullName evidence="2">Uncharacterized protein</fullName>
    </submittedName>
</protein>
<feature type="transmembrane region" description="Helical" evidence="1">
    <location>
        <begin position="9"/>
        <end position="27"/>
    </location>
</feature>
<sequence>MKTAPWEKYIWPILALLAIMLGFLFALNTRYDTRLITTSLGIEKTQVFDKWTRQAFYPL</sequence>
<evidence type="ECO:0000256" key="1">
    <source>
        <dbReference type="SAM" id="Phobius"/>
    </source>
</evidence>
<comment type="caution">
    <text evidence="2">The sequence shown here is derived from an EMBL/GenBank/DDBJ whole genome shotgun (WGS) entry which is preliminary data.</text>
</comment>
<accession>A0A1F4NQP8</accession>
<keyword evidence="1" id="KW-0812">Transmembrane</keyword>
<keyword evidence="1" id="KW-1133">Transmembrane helix</keyword>
<keyword evidence="1" id="KW-0472">Membrane</keyword>
<evidence type="ECO:0000313" key="2">
    <source>
        <dbReference type="EMBL" id="OGB73608.1"/>
    </source>
</evidence>
<dbReference type="AlphaFoldDB" id="A0A1F4NQP8"/>
<proteinExistence type="predicted"/>
<gene>
    <name evidence="2" type="ORF">A3K51_02050</name>
</gene>
<reference evidence="2 3" key="1">
    <citation type="journal article" date="2016" name="Nat. Commun.">
        <title>Thousands of microbial genomes shed light on interconnected biogeochemical processes in an aquifer system.</title>
        <authorList>
            <person name="Anantharaman K."/>
            <person name="Brown C.T."/>
            <person name="Hug L.A."/>
            <person name="Sharon I."/>
            <person name="Castelle C.J."/>
            <person name="Probst A.J."/>
            <person name="Thomas B.C."/>
            <person name="Singh A."/>
            <person name="Wilkins M.J."/>
            <person name="Karaoz U."/>
            <person name="Brodie E.L."/>
            <person name="Williams K.H."/>
            <person name="Hubbard S.S."/>
            <person name="Banfield J.F."/>
        </authorList>
    </citation>
    <scope>NUCLEOTIDE SEQUENCE [LARGE SCALE GENOMIC DNA]</scope>
</reference>
<evidence type="ECO:0000313" key="3">
    <source>
        <dbReference type="Proteomes" id="UP000178085"/>
    </source>
</evidence>
<organism evidence="2 3">
    <name type="scientific">candidate division Kazan bacterium RIFCSPLOWO2_01_FULL_45_19</name>
    <dbReference type="NCBI Taxonomy" id="1798538"/>
    <lineage>
        <taxon>Bacteria</taxon>
        <taxon>Bacteria division Kazan-3B-28</taxon>
    </lineage>
</organism>